<accession>A0ABW1PRK4</accession>
<dbReference type="Proteomes" id="UP001596287">
    <property type="component" value="Unassembled WGS sequence"/>
</dbReference>
<dbReference type="EMBL" id="JBHSQB010000009">
    <property type="protein sequence ID" value="MFC6097617.1"/>
    <property type="molecule type" value="Genomic_DNA"/>
</dbReference>
<sequence length="144" mass="16457">MNKLLIIISFLLMSCENQEMFVNLKNHSGIGVFSRGENEGKSFYYQSILVTDDSKDKTSLKAELLAYHSKKSDSIFSDNKIIQFSSTFYESNSKTVYFIEKGDDPGGFSSEILTDYYDEFGIAEVVTKRVKNSNEFKTEISFKK</sequence>
<reference evidence="2" key="1">
    <citation type="journal article" date="2019" name="Int. J. Syst. Evol. Microbiol.">
        <title>The Global Catalogue of Microorganisms (GCM) 10K type strain sequencing project: providing services to taxonomists for standard genome sequencing and annotation.</title>
        <authorList>
            <consortium name="The Broad Institute Genomics Platform"/>
            <consortium name="The Broad Institute Genome Sequencing Center for Infectious Disease"/>
            <person name="Wu L."/>
            <person name="Ma J."/>
        </authorList>
    </citation>
    <scope>NUCLEOTIDE SEQUENCE [LARGE SCALE GENOMIC DNA]</scope>
    <source>
        <strain evidence="2">CCUG 49679</strain>
    </source>
</reference>
<evidence type="ECO:0000313" key="1">
    <source>
        <dbReference type="EMBL" id="MFC6097617.1"/>
    </source>
</evidence>
<proteinExistence type="predicted"/>
<dbReference type="RefSeq" id="WP_379792579.1">
    <property type="nucleotide sequence ID" value="NZ_JBHSQB010000009.1"/>
</dbReference>
<protein>
    <recommendedName>
        <fullName evidence="3">DUF3997 domain-containing protein</fullName>
    </recommendedName>
</protein>
<evidence type="ECO:0000313" key="2">
    <source>
        <dbReference type="Proteomes" id="UP001596287"/>
    </source>
</evidence>
<gene>
    <name evidence="1" type="ORF">ACFPVY_13250</name>
</gene>
<dbReference type="PROSITE" id="PS51257">
    <property type="entry name" value="PROKAR_LIPOPROTEIN"/>
    <property type="match status" value="1"/>
</dbReference>
<keyword evidence="2" id="KW-1185">Reference proteome</keyword>
<name>A0ABW1PRK4_9FLAO</name>
<comment type="caution">
    <text evidence="1">The sequence shown here is derived from an EMBL/GenBank/DDBJ whole genome shotgun (WGS) entry which is preliminary data.</text>
</comment>
<evidence type="ECO:0008006" key="3">
    <source>
        <dbReference type="Google" id="ProtNLM"/>
    </source>
</evidence>
<organism evidence="1 2">
    <name type="scientific">Flavobacterium qiangtangense</name>
    <dbReference type="NCBI Taxonomy" id="1442595"/>
    <lineage>
        <taxon>Bacteria</taxon>
        <taxon>Pseudomonadati</taxon>
        <taxon>Bacteroidota</taxon>
        <taxon>Flavobacteriia</taxon>
        <taxon>Flavobacteriales</taxon>
        <taxon>Flavobacteriaceae</taxon>
        <taxon>Flavobacterium</taxon>
    </lineage>
</organism>